<comment type="caution">
    <text evidence="1">The sequence shown here is derived from an EMBL/GenBank/DDBJ whole genome shotgun (WGS) entry which is preliminary data.</text>
</comment>
<name>A0AC61R6H2_9FIRM</name>
<sequence>MVRVKKIIIGILAVLVLLNLAVVGGLWYLRSKGSESIRSENQTNREGYYVNYQGKEYKYNDDMINILLLGIDKKGNIEDEVQGIQGLADTIILVSLDTTNNNLYMTAIPRDTMVEIRQTDVEGNFVQTTQDKLTLQYGYGKDARESNELMAKTVSNLMRNLPIQRYCTINLDAIPILNDTIGGVDVTALETVQTSSGTVYFTEGELVHLMGDDARKYIQIRDVNQIGSAMGRLNRQKQYINAFYSQAVQAVKKDLGLPLGLYNALQPYMYTNLTLEDVTYLGTEMLNMHFNPEQLTQIPGEAVFDENYHGGRTVFRVDEDGLQKWIMDTYYTEVTPEEEEQ</sequence>
<evidence type="ECO:0000313" key="1">
    <source>
        <dbReference type="EMBL" id="TGY65611.1"/>
    </source>
</evidence>
<gene>
    <name evidence="1" type="ORF">E5336_07925</name>
</gene>
<reference evidence="1" key="1">
    <citation type="submission" date="2019-04" db="EMBL/GenBank/DDBJ databases">
        <title>Microbes associate with the intestines of laboratory mice.</title>
        <authorList>
            <person name="Navarre W."/>
            <person name="Wong E."/>
            <person name="Huang K."/>
            <person name="Tropini C."/>
            <person name="Ng K."/>
            <person name="Yu B."/>
        </authorList>
    </citation>
    <scope>NUCLEOTIDE SEQUENCE</scope>
    <source>
        <strain evidence="1">NM09_H32</strain>
    </source>
</reference>
<dbReference type="EMBL" id="SRYG01000015">
    <property type="protein sequence ID" value="TGY65611.1"/>
    <property type="molecule type" value="Genomic_DNA"/>
</dbReference>
<keyword evidence="2" id="KW-1185">Reference proteome</keyword>
<proteinExistence type="predicted"/>
<accession>A0AC61R6H2</accession>
<protein>
    <submittedName>
        <fullName evidence="1">LytR family transcriptional regulator</fullName>
    </submittedName>
</protein>
<organism evidence="1 2">
    <name type="scientific">Dubosiella muris</name>
    <dbReference type="NCBI Taxonomy" id="3038133"/>
    <lineage>
        <taxon>Bacteria</taxon>
        <taxon>Bacillati</taxon>
        <taxon>Bacillota</taxon>
        <taxon>Erysipelotrichia</taxon>
        <taxon>Erysipelotrichales</taxon>
        <taxon>Erysipelotrichaceae</taxon>
        <taxon>Dubosiella</taxon>
    </lineage>
</organism>
<dbReference type="Proteomes" id="UP000308836">
    <property type="component" value="Unassembled WGS sequence"/>
</dbReference>
<evidence type="ECO:0000313" key="2">
    <source>
        <dbReference type="Proteomes" id="UP000308836"/>
    </source>
</evidence>